<keyword evidence="2" id="KW-1185">Reference proteome</keyword>
<dbReference type="EMBL" id="BQNB010019620">
    <property type="protein sequence ID" value="GJT87230.1"/>
    <property type="molecule type" value="Genomic_DNA"/>
</dbReference>
<proteinExistence type="predicted"/>
<name>A0ABQ5HH33_9ASTR</name>
<protein>
    <submittedName>
        <fullName evidence="1">Uncharacterized protein</fullName>
    </submittedName>
</protein>
<reference evidence="1" key="1">
    <citation type="journal article" date="2022" name="Int. J. Mol. Sci.">
        <title>Draft Genome of Tanacetum Coccineum: Genomic Comparison of Closely Related Tanacetum-Family Plants.</title>
        <authorList>
            <person name="Yamashiro T."/>
            <person name="Shiraishi A."/>
            <person name="Nakayama K."/>
            <person name="Satake H."/>
        </authorList>
    </citation>
    <scope>NUCLEOTIDE SEQUENCE</scope>
</reference>
<accession>A0ABQ5HH33</accession>
<sequence>MEVFLHDENEEASVNKHKIIDARARNIEAATAGHWEIKKDEEMMKIDLAVTYATTLMALKLKCTTTDDGYQFRDKLEMSFVERPELFTPPPDEAFTRNVRRRLTTSQTISPANAARLIGTFGENFRPADILGSHDTSDITTLPIRRIFDRFRNLLTDNVERDFVSQTSLGKRPPSTTSFPYAYAEGGGAPPATNQTISIDRNIRRRLTTTPSHNTVDATALLAPSKLHVHTAVDGTACIFLTPGLLMIPLYGDDDLTTTKFIQAEVECSSSPIFTCSDSCPNGHMISPLKPIKGAVAGTI</sequence>
<organism evidence="1 2">
    <name type="scientific">Tanacetum coccineum</name>
    <dbReference type="NCBI Taxonomy" id="301880"/>
    <lineage>
        <taxon>Eukaryota</taxon>
        <taxon>Viridiplantae</taxon>
        <taxon>Streptophyta</taxon>
        <taxon>Embryophyta</taxon>
        <taxon>Tracheophyta</taxon>
        <taxon>Spermatophyta</taxon>
        <taxon>Magnoliopsida</taxon>
        <taxon>eudicotyledons</taxon>
        <taxon>Gunneridae</taxon>
        <taxon>Pentapetalae</taxon>
        <taxon>asterids</taxon>
        <taxon>campanulids</taxon>
        <taxon>Asterales</taxon>
        <taxon>Asteraceae</taxon>
        <taxon>Asteroideae</taxon>
        <taxon>Anthemideae</taxon>
        <taxon>Anthemidinae</taxon>
        <taxon>Tanacetum</taxon>
    </lineage>
</organism>
<gene>
    <name evidence="1" type="ORF">Tco_1068947</name>
</gene>
<dbReference type="Proteomes" id="UP001151760">
    <property type="component" value="Unassembled WGS sequence"/>
</dbReference>
<reference evidence="1" key="2">
    <citation type="submission" date="2022-01" db="EMBL/GenBank/DDBJ databases">
        <authorList>
            <person name="Yamashiro T."/>
            <person name="Shiraishi A."/>
            <person name="Satake H."/>
            <person name="Nakayama K."/>
        </authorList>
    </citation>
    <scope>NUCLEOTIDE SEQUENCE</scope>
</reference>
<evidence type="ECO:0000313" key="1">
    <source>
        <dbReference type="EMBL" id="GJT87230.1"/>
    </source>
</evidence>
<comment type="caution">
    <text evidence="1">The sequence shown here is derived from an EMBL/GenBank/DDBJ whole genome shotgun (WGS) entry which is preliminary data.</text>
</comment>
<evidence type="ECO:0000313" key="2">
    <source>
        <dbReference type="Proteomes" id="UP001151760"/>
    </source>
</evidence>